<reference evidence="3" key="2">
    <citation type="submission" date="2025-09" db="UniProtKB">
        <authorList>
            <consortium name="Ensembl"/>
        </authorList>
    </citation>
    <scope>IDENTIFICATION</scope>
</reference>
<dbReference type="InterPro" id="IPR016024">
    <property type="entry name" value="ARM-type_fold"/>
</dbReference>
<reference evidence="3" key="1">
    <citation type="submission" date="2025-08" db="UniProtKB">
        <authorList>
            <consortium name="Ensembl"/>
        </authorList>
    </citation>
    <scope>IDENTIFICATION</scope>
</reference>
<feature type="compositionally biased region" description="Basic and acidic residues" evidence="1">
    <location>
        <begin position="247"/>
        <end position="257"/>
    </location>
</feature>
<feature type="compositionally biased region" description="Low complexity" evidence="1">
    <location>
        <begin position="172"/>
        <end position="185"/>
    </location>
</feature>
<dbReference type="Pfam" id="PF02854">
    <property type="entry name" value="MIF4G"/>
    <property type="match status" value="1"/>
</dbReference>
<evidence type="ECO:0000313" key="3">
    <source>
        <dbReference type="Ensembl" id="ENSEBUP00000018528.1"/>
    </source>
</evidence>
<proteinExistence type="predicted"/>
<dbReference type="GeneTree" id="ENSGT00940000154648"/>
<dbReference type="AlphaFoldDB" id="A0A8C4QQY7"/>
<dbReference type="GO" id="GO:0003729">
    <property type="term" value="F:mRNA binding"/>
    <property type="evidence" value="ECO:0007669"/>
    <property type="project" value="TreeGrafter"/>
</dbReference>
<accession>A0A8C4QQY7</accession>
<feature type="compositionally biased region" description="Pro residues" evidence="1">
    <location>
        <begin position="186"/>
        <end position="198"/>
    </location>
</feature>
<evidence type="ECO:0000313" key="4">
    <source>
        <dbReference type="Proteomes" id="UP000694388"/>
    </source>
</evidence>
<dbReference type="PANTHER" id="PTHR23253:SF78">
    <property type="entry name" value="EUKARYOTIC TRANSLATION INITIATION FACTOR 4G1, ISOFORM B-RELATED"/>
    <property type="match status" value="1"/>
</dbReference>
<dbReference type="FunFam" id="1.25.40.180:FF:000001">
    <property type="entry name" value="Eukaryotic translation initiation factor 4 gamma, 3, putative"/>
    <property type="match status" value="1"/>
</dbReference>
<organism evidence="3 4">
    <name type="scientific">Eptatretus burgeri</name>
    <name type="common">Inshore hagfish</name>
    <dbReference type="NCBI Taxonomy" id="7764"/>
    <lineage>
        <taxon>Eukaryota</taxon>
        <taxon>Metazoa</taxon>
        <taxon>Chordata</taxon>
        <taxon>Craniata</taxon>
        <taxon>Vertebrata</taxon>
        <taxon>Cyclostomata</taxon>
        <taxon>Myxini</taxon>
        <taxon>Myxiniformes</taxon>
        <taxon>Myxinidae</taxon>
        <taxon>Eptatretinae</taxon>
        <taxon>Eptatretus</taxon>
    </lineage>
</organism>
<dbReference type="PANTHER" id="PTHR23253">
    <property type="entry name" value="EUKARYOTIC TRANSLATION INITIATION FACTOR 4 GAMMA"/>
    <property type="match status" value="1"/>
</dbReference>
<dbReference type="SUPFAM" id="SSF48371">
    <property type="entry name" value="ARM repeat"/>
    <property type="match status" value="1"/>
</dbReference>
<dbReference type="SMART" id="SM00543">
    <property type="entry name" value="MIF4G"/>
    <property type="match status" value="1"/>
</dbReference>
<sequence>MFMQPRTLPQNSGARVPGTQQQLRGIQTAPNPAIYPTGSQPHTTLNLAMPFVPTFSATGTGPQFFFTPQNQAYRPQYVSPSPQYQVPPAGTPPIYSGPGHGQEYSYVSGAPPYFPSPSQTTLQAYSYPPSPFMTVPANQQPSMPKRERKQIRIRDPTQGGKDITEEIMSGGSTRNPTPPSRASTTPTPPQPQSLPVPPGQSNGESSHVVPSNLRQGEEKLRMPVSVRPANTPTPPAQAASPAASDSVEERPNDRDQAEFQPAQAQIEPCSNGTVLEPTAESPIAEPEPKVDLEAEHEQEFEPTELGLLPPTQNVVVTPPQLVLPVAPDNDKPMDGLRFESPSRSPEPYIPEQLEKKVESQTFMVDVGRVQSPASKTFDGVLMDSSVLLSSLSTDDDPQPENIGTEMEETLESEEEVEDDVEKTVEEEKVVEVVVVKEDVKEVVVVNDEELMVEEEDRELVQEQDELLKDDEVVEEEPKGQSLIKVKVDEKILLLPPTHELKVKSESTQAKECLQATQEDEENIIAAPVDEEWNEVVKTLPPSAITASTFPQITNPSLPLTVPLTLPSAMPMTTSLTSQPPAVLTSEPLTAPPTVSPLVSEDVRPASPSTSIESKQDKPATYLVASNTVQKKPRKDLNKKELDGDLMSAFKEGQPQATSPKEEEDEKEKVAEEKVAVTLPVDTPAVPLKKTPADETSKMPNVAVAGEEKKEENASTPDETGQSKYQYKEVGNNTSRSVEGDSDLQGSESSSALCSNLTAEWKPLNPEAKKRYDREFLLQFQYSQASTRKPEGLPPISDVVLETMMNKTMRMEHHVPRMIKGSDFTPHFANLGRSQPLLRSAGSVNAPRRIQTPAGKTPRKILPNVSLSDDVKLNKADHAWKPTLKREVGIDDPEIVTTQELFRRVRSILNKLTPQMFQQLMKQVTELKIDTEERLKGVIDLVFEKAIDEPSFSVAYANMCRCLAMLKVQVVDKPGTYVNFRKLLLNRCQKEFEKDKDDDDIFEKKQKELEAYTSETEKTRLQEELVESRDAARRRSLGNIRFIGELFKLKMLTEPIMHDCLIKLLKTHEEESLECLCRLLTTIGKDLDFEKAKPRMDQYFQQMGKIVKERKTSSRIRFMVQDVMELRMTSWVPRRGDQGPKTIEQIHREAQLEEHQQQIRVQQQLSVKDKRSRVTSGPQPHSKELSSVDILDLQTQISLDLHLCWDCSLMPYYNLRLCRIQLIFAIYIYGDCNLFLKTGRFSKS</sequence>
<protein>
    <recommendedName>
        <fullName evidence="2">MIF4G domain-containing protein</fullName>
    </recommendedName>
</protein>
<feature type="compositionally biased region" description="Polar residues" evidence="1">
    <location>
        <begin position="570"/>
        <end position="579"/>
    </location>
</feature>
<dbReference type="GO" id="GO:0003743">
    <property type="term" value="F:translation initiation factor activity"/>
    <property type="evidence" value="ECO:0007669"/>
    <property type="project" value="TreeGrafter"/>
</dbReference>
<dbReference type="Ensembl" id="ENSEBUT00000019104.1">
    <property type="protein sequence ID" value="ENSEBUP00000018528.1"/>
    <property type="gene ID" value="ENSEBUG00000011566.1"/>
</dbReference>
<dbReference type="InterPro" id="IPR003890">
    <property type="entry name" value="MIF4G-like_typ-3"/>
</dbReference>
<evidence type="ECO:0000256" key="1">
    <source>
        <dbReference type="SAM" id="MobiDB-lite"/>
    </source>
</evidence>
<dbReference type="Proteomes" id="UP000694388">
    <property type="component" value="Unplaced"/>
</dbReference>
<dbReference type="GO" id="GO:0016281">
    <property type="term" value="C:eukaryotic translation initiation factor 4F complex"/>
    <property type="evidence" value="ECO:0007669"/>
    <property type="project" value="TreeGrafter"/>
</dbReference>
<name>A0A8C4QQY7_EPTBU</name>
<feature type="region of interest" description="Disordered" evidence="1">
    <location>
        <begin position="390"/>
        <end position="423"/>
    </location>
</feature>
<keyword evidence="4" id="KW-1185">Reference proteome</keyword>
<feature type="compositionally biased region" description="Polar residues" evidence="1">
    <location>
        <begin position="202"/>
        <end position="214"/>
    </location>
</feature>
<evidence type="ECO:0000259" key="2">
    <source>
        <dbReference type="SMART" id="SM00543"/>
    </source>
</evidence>
<feature type="domain" description="MIF4G" evidence="2">
    <location>
        <begin position="901"/>
        <end position="1129"/>
    </location>
</feature>
<dbReference type="OMA" id="GHICNEL"/>
<feature type="compositionally biased region" description="Polar residues" evidence="1">
    <location>
        <begin position="713"/>
        <end position="726"/>
    </location>
</feature>
<feature type="compositionally biased region" description="Acidic residues" evidence="1">
    <location>
        <begin position="405"/>
        <end position="420"/>
    </location>
</feature>
<feature type="region of interest" description="Disordered" evidence="1">
    <location>
        <begin position="322"/>
        <end position="349"/>
    </location>
</feature>
<feature type="region of interest" description="Disordered" evidence="1">
    <location>
        <begin position="132"/>
        <end position="263"/>
    </location>
</feature>
<dbReference type="Gene3D" id="1.25.40.180">
    <property type="match status" value="1"/>
</dbReference>
<feature type="region of interest" description="Disordered" evidence="1">
    <location>
        <begin position="570"/>
        <end position="726"/>
    </location>
</feature>
<feature type="compositionally biased region" description="Basic and acidic residues" evidence="1">
    <location>
        <begin position="328"/>
        <end position="337"/>
    </location>
</feature>